<keyword evidence="1" id="KW-1133">Transmembrane helix</keyword>
<feature type="transmembrane region" description="Helical" evidence="1">
    <location>
        <begin position="48"/>
        <end position="66"/>
    </location>
</feature>
<organism evidence="2 3">
    <name type="scientific">Psilocybe cf. subviscida</name>
    <dbReference type="NCBI Taxonomy" id="2480587"/>
    <lineage>
        <taxon>Eukaryota</taxon>
        <taxon>Fungi</taxon>
        <taxon>Dikarya</taxon>
        <taxon>Basidiomycota</taxon>
        <taxon>Agaricomycotina</taxon>
        <taxon>Agaricomycetes</taxon>
        <taxon>Agaricomycetidae</taxon>
        <taxon>Agaricales</taxon>
        <taxon>Agaricineae</taxon>
        <taxon>Strophariaceae</taxon>
        <taxon>Psilocybe</taxon>
    </lineage>
</organism>
<feature type="transmembrane region" description="Helical" evidence="1">
    <location>
        <begin position="93"/>
        <end position="113"/>
    </location>
</feature>
<reference evidence="2 3" key="1">
    <citation type="journal article" date="2020" name="ISME J.">
        <title>Uncovering the hidden diversity of litter-decomposition mechanisms in mushroom-forming fungi.</title>
        <authorList>
            <person name="Floudas D."/>
            <person name="Bentzer J."/>
            <person name="Ahren D."/>
            <person name="Johansson T."/>
            <person name="Persson P."/>
            <person name="Tunlid A."/>
        </authorList>
    </citation>
    <scope>NUCLEOTIDE SEQUENCE [LARGE SCALE GENOMIC DNA]</scope>
    <source>
        <strain evidence="2 3">CBS 101986</strain>
    </source>
</reference>
<feature type="transmembrane region" description="Helical" evidence="1">
    <location>
        <begin position="125"/>
        <end position="147"/>
    </location>
</feature>
<protein>
    <submittedName>
        <fullName evidence="2">Uncharacterized protein</fullName>
    </submittedName>
</protein>
<keyword evidence="1" id="KW-0812">Transmembrane</keyword>
<accession>A0A8H5F324</accession>
<dbReference type="AlphaFoldDB" id="A0A8H5F324"/>
<sequence>MSGPPIAEIRAVIDPQLNGVILEGFACGMYTLLLGQAIWQLHTTSNKGFYSFALILLWISEIFTFATDWSTARAGFIDHNTSPFDIANGLQPVIPLLGEFAHLVGIVLSDSILVWRCHILWRNRYLLIFLVMILITTAVIMLCDDFLNNVNLIAPFTTLVAFFSFMTTVSATSLIAWKIASLTRESHIRHSYTKVLQILVESAALVSVVLSGVFILSLIDAVHIFNLGTMRGKVMLQMASYFGYMQGPVIGIAPTLIAFRVAKGGPLQTEINGTNPPSHLRFRRAADNNNVTPRTMVSTMEFGPSQGEDSLSTVQTRVDMETTGEAQESMDKP</sequence>
<evidence type="ECO:0000313" key="3">
    <source>
        <dbReference type="Proteomes" id="UP000567179"/>
    </source>
</evidence>
<feature type="transmembrane region" description="Helical" evidence="1">
    <location>
        <begin position="198"/>
        <end position="219"/>
    </location>
</feature>
<feature type="transmembrane region" description="Helical" evidence="1">
    <location>
        <begin position="239"/>
        <end position="259"/>
    </location>
</feature>
<dbReference type="EMBL" id="JAACJJ010000028">
    <property type="protein sequence ID" value="KAF5321955.1"/>
    <property type="molecule type" value="Genomic_DNA"/>
</dbReference>
<comment type="caution">
    <text evidence="2">The sequence shown here is derived from an EMBL/GenBank/DDBJ whole genome shotgun (WGS) entry which is preliminary data.</text>
</comment>
<gene>
    <name evidence="2" type="ORF">D9619_000016</name>
</gene>
<keyword evidence="1" id="KW-0472">Membrane</keyword>
<proteinExistence type="predicted"/>
<dbReference type="Proteomes" id="UP000567179">
    <property type="component" value="Unassembled WGS sequence"/>
</dbReference>
<keyword evidence="3" id="KW-1185">Reference proteome</keyword>
<evidence type="ECO:0000256" key="1">
    <source>
        <dbReference type="SAM" id="Phobius"/>
    </source>
</evidence>
<evidence type="ECO:0000313" key="2">
    <source>
        <dbReference type="EMBL" id="KAF5321955.1"/>
    </source>
</evidence>
<dbReference type="OrthoDB" id="2945448at2759"/>
<name>A0A8H5F324_9AGAR</name>
<feature type="transmembrane region" description="Helical" evidence="1">
    <location>
        <begin position="153"/>
        <end position="177"/>
    </location>
</feature>
<feature type="transmembrane region" description="Helical" evidence="1">
    <location>
        <begin position="20"/>
        <end position="41"/>
    </location>
</feature>